<dbReference type="AlphaFoldDB" id="A0A6P1ZA40"/>
<gene>
    <name evidence="1" type="ORF">DQK91_20945</name>
</gene>
<dbReference type="Proteomes" id="UP000434052">
    <property type="component" value="Unassembled WGS sequence"/>
</dbReference>
<organism evidence="1 2">
    <name type="scientific">Oceanidesulfovibrio marinus</name>
    <dbReference type="NCBI Taxonomy" id="370038"/>
    <lineage>
        <taxon>Bacteria</taxon>
        <taxon>Pseudomonadati</taxon>
        <taxon>Thermodesulfobacteriota</taxon>
        <taxon>Desulfovibrionia</taxon>
        <taxon>Desulfovibrionales</taxon>
        <taxon>Desulfovibrionaceae</taxon>
        <taxon>Oceanidesulfovibrio</taxon>
    </lineage>
</organism>
<dbReference type="EMBL" id="QMIF01000023">
    <property type="protein sequence ID" value="TVM30455.1"/>
    <property type="molecule type" value="Genomic_DNA"/>
</dbReference>
<proteinExistence type="predicted"/>
<accession>A0A6P1ZA40</accession>
<comment type="caution">
    <text evidence="1">The sequence shown here is derived from an EMBL/GenBank/DDBJ whole genome shotgun (WGS) entry which is preliminary data.</text>
</comment>
<reference evidence="1 2" key="1">
    <citation type="submission" date="2018-06" db="EMBL/GenBank/DDBJ databases">
        <title>Complete genome of Desulfovibrio marinus P48SEP.</title>
        <authorList>
            <person name="Crispim J.S."/>
            <person name="Vidigal P.M.P."/>
            <person name="Silva L.C.F."/>
            <person name="Araujo L.C."/>
            <person name="Laguardia C.N."/>
            <person name="Dias R.S."/>
            <person name="Sousa M.P."/>
            <person name="Paula S.O."/>
            <person name="Silva C."/>
        </authorList>
    </citation>
    <scope>NUCLEOTIDE SEQUENCE [LARGE SCALE GENOMIC DNA]</scope>
    <source>
        <strain evidence="1 2">P48SEP</strain>
    </source>
</reference>
<dbReference type="OrthoDB" id="9872841at2"/>
<evidence type="ECO:0000313" key="1">
    <source>
        <dbReference type="EMBL" id="TVM30455.1"/>
    </source>
</evidence>
<evidence type="ECO:0000313" key="2">
    <source>
        <dbReference type="Proteomes" id="UP000434052"/>
    </source>
</evidence>
<sequence>MKKYRQNGNSLTSTTIRLGHLDRERIQRIHDCYQNEAGAEISMARLLAMGLRSLEREIASGRGFLALEEK</sequence>
<name>A0A6P1ZA40_9BACT</name>
<dbReference type="RefSeq" id="WP_144307364.1">
    <property type="nucleotide sequence ID" value="NZ_QMIF01000023.1"/>
</dbReference>
<protein>
    <submittedName>
        <fullName evidence="1">Uncharacterized protein</fullName>
    </submittedName>
</protein>